<evidence type="ECO:0000313" key="1">
    <source>
        <dbReference type="EnsemblPlants" id="EMT20979"/>
    </source>
</evidence>
<dbReference type="EnsemblPlants" id="EMT20979">
    <property type="protein sequence ID" value="EMT20979"/>
    <property type="gene ID" value="F775_42827"/>
</dbReference>
<accession>M8BG82</accession>
<reference evidence="1" key="1">
    <citation type="submission" date="2015-06" db="UniProtKB">
        <authorList>
            <consortium name="EnsemblPlants"/>
        </authorList>
    </citation>
    <scope>IDENTIFICATION</scope>
</reference>
<dbReference type="AlphaFoldDB" id="M8BG82"/>
<sequence length="164" mass="17928">MVETTCRTEADRGKSIKGMFAKLAKTTCRTDADSVKSIKGMFAKLAKVSGDSKGFAFTEWPCGHVALCAAVNEHGACPGNKTVKEFPDEHCINDLSMTCLDPICHDGASIECYRTAARFCYIKATPANKKAIEENLKCFNDCCVQKKKSEECRNKECILKSPAA</sequence>
<protein>
    <submittedName>
        <fullName evidence="1">Uncharacterized protein</fullName>
    </submittedName>
</protein>
<name>M8BG82_AEGTA</name>
<proteinExistence type="predicted"/>
<organism evidence="1">
    <name type="scientific">Aegilops tauschii</name>
    <name type="common">Tausch's goatgrass</name>
    <name type="synonym">Aegilops squarrosa</name>
    <dbReference type="NCBI Taxonomy" id="37682"/>
    <lineage>
        <taxon>Eukaryota</taxon>
        <taxon>Viridiplantae</taxon>
        <taxon>Streptophyta</taxon>
        <taxon>Embryophyta</taxon>
        <taxon>Tracheophyta</taxon>
        <taxon>Spermatophyta</taxon>
        <taxon>Magnoliopsida</taxon>
        <taxon>Liliopsida</taxon>
        <taxon>Poales</taxon>
        <taxon>Poaceae</taxon>
        <taxon>BOP clade</taxon>
        <taxon>Pooideae</taxon>
        <taxon>Triticodae</taxon>
        <taxon>Triticeae</taxon>
        <taxon>Triticinae</taxon>
        <taxon>Aegilops</taxon>
    </lineage>
</organism>